<keyword evidence="3" id="KW-1185">Reference proteome</keyword>
<dbReference type="OrthoDB" id="2156052at2759"/>
<feature type="region of interest" description="Disordered" evidence="1">
    <location>
        <begin position="410"/>
        <end position="478"/>
    </location>
</feature>
<evidence type="ECO:0008006" key="4">
    <source>
        <dbReference type="Google" id="ProtNLM"/>
    </source>
</evidence>
<dbReference type="AlphaFoldDB" id="A0A3N2Q6X9"/>
<evidence type="ECO:0000313" key="3">
    <source>
        <dbReference type="Proteomes" id="UP000272025"/>
    </source>
</evidence>
<protein>
    <recommendedName>
        <fullName evidence="4">Metalloprotease m41 ftsh</fullName>
    </recommendedName>
</protein>
<sequence length="753" mass="81979">MEDLERQIKALQEREKQFQEREKQLIRDKEAAEAREEQERREKEQERRAKEHLQQREASTQLSDYILNVERHVFARFSIEPNPVKTSKPSATKVEGKFYPQHFQPWTDFAAIHNATFDAFSAVLAGRACFPSLISVEFLGNDLSPKVSSELALRPFVRAAIEKPAATVVSEYLGVADHSKFRAVKFHGNVYGIALEGKNDPSLEQSTGERASSSTEPPRKKRSPVKDMGVPDRWLIAYPCADRPGPKEEPVLVAEIKPAHALNGGKLNRVLSAPGDDFFLRTARQDIAVSDSTGLPGEVHVAKALCQAFHYMISSGLEFGYVASGEGLVFLRVMEDDPNTLYYFMSVFPANRGPGGVVASRAPRETAAAHLATLSMLSIDSTRRSASWIGARDGDLRRWPKSKATVPALADIPLPLLPHDRGNDGSNAGGNAGGNADGSSSATGGGAAGAQSPRKRPHADGSSSTGTGGEVTGPSGAQQARLTGPFIVAPPTLPYCTQGCLRGLCRGQRLDPKCPNVELHRTGGKDVHPVTVAQFQARLVAQLADHIERDCQSLLFDGYFGRYGALFKITLTVLGYTFVAKAVQAMHHRVLQHEAAIYKALDAFQGRIIPVCLGTVDLARSIPLRNCQWVSHMLLMSYAGPDLSSRDLRPAGVDLDAEAKRTWTELWEAGLENDDIHDANLAWNEEVSRVMQFDFDDAGLRIVPMAAAAAASSPSSPQRSPLQVKRGLNALHHGSRGGVGEDNRVDKRARTAA</sequence>
<reference evidence="2 3" key="1">
    <citation type="journal article" date="2018" name="Mol. Ecol.">
        <title>The obligate alkalophilic soda-lake fungus Sodiomyces alkalinus has shifted to a protein diet.</title>
        <authorList>
            <person name="Grum-Grzhimaylo A.A."/>
            <person name="Falkoski D.L."/>
            <person name="van den Heuvel J."/>
            <person name="Valero-Jimenez C.A."/>
            <person name="Min B."/>
            <person name="Choi I.G."/>
            <person name="Lipzen A."/>
            <person name="Daum C.G."/>
            <person name="Aanen D.K."/>
            <person name="Tsang A."/>
            <person name="Henrissat B."/>
            <person name="Bilanenko E.N."/>
            <person name="de Vries R.P."/>
            <person name="van Kan J.A.L."/>
            <person name="Grigoriev I.V."/>
            <person name="Debets A.J.M."/>
        </authorList>
    </citation>
    <scope>NUCLEOTIDE SEQUENCE [LARGE SCALE GENOMIC DNA]</scope>
    <source>
        <strain evidence="2 3">F11</strain>
    </source>
</reference>
<proteinExistence type="predicted"/>
<evidence type="ECO:0000256" key="1">
    <source>
        <dbReference type="SAM" id="MobiDB-lite"/>
    </source>
</evidence>
<feature type="compositionally biased region" description="Gly residues" evidence="1">
    <location>
        <begin position="427"/>
        <end position="436"/>
    </location>
</feature>
<evidence type="ECO:0000313" key="2">
    <source>
        <dbReference type="EMBL" id="ROT42524.1"/>
    </source>
</evidence>
<feature type="region of interest" description="Disordered" evidence="1">
    <location>
        <begin position="709"/>
        <end position="753"/>
    </location>
</feature>
<name>A0A3N2Q6X9_SODAK</name>
<organism evidence="2 3">
    <name type="scientific">Sodiomyces alkalinus (strain CBS 110278 / VKM F-3762 / F11)</name>
    <name type="common">Alkaliphilic filamentous fungus</name>
    <dbReference type="NCBI Taxonomy" id="1314773"/>
    <lineage>
        <taxon>Eukaryota</taxon>
        <taxon>Fungi</taxon>
        <taxon>Dikarya</taxon>
        <taxon>Ascomycota</taxon>
        <taxon>Pezizomycotina</taxon>
        <taxon>Sordariomycetes</taxon>
        <taxon>Hypocreomycetidae</taxon>
        <taxon>Glomerellales</taxon>
        <taxon>Plectosphaerellaceae</taxon>
        <taxon>Sodiomyces</taxon>
    </lineage>
</organism>
<dbReference type="Proteomes" id="UP000272025">
    <property type="component" value="Unassembled WGS sequence"/>
</dbReference>
<dbReference type="GeneID" id="39578707"/>
<feature type="region of interest" description="Disordered" evidence="1">
    <location>
        <begin position="15"/>
        <end position="57"/>
    </location>
</feature>
<accession>A0A3N2Q6X9</accession>
<dbReference type="STRING" id="1314773.A0A3N2Q6X9"/>
<gene>
    <name evidence="2" type="ORF">SODALDRAFT_326686</name>
</gene>
<feature type="region of interest" description="Disordered" evidence="1">
    <location>
        <begin position="197"/>
        <end position="227"/>
    </location>
</feature>
<feature type="compositionally biased region" description="Basic and acidic residues" evidence="1">
    <location>
        <begin position="739"/>
        <end position="753"/>
    </location>
</feature>
<feature type="compositionally biased region" description="Basic and acidic residues" evidence="1">
    <location>
        <begin position="15"/>
        <end position="55"/>
    </location>
</feature>
<dbReference type="RefSeq" id="XP_028470330.1">
    <property type="nucleotide sequence ID" value="XM_028610229.1"/>
</dbReference>
<dbReference type="EMBL" id="ML119051">
    <property type="protein sequence ID" value="ROT42524.1"/>
    <property type="molecule type" value="Genomic_DNA"/>
</dbReference>
<feature type="compositionally biased region" description="Polar residues" evidence="1">
    <location>
        <begin position="202"/>
        <end position="216"/>
    </location>
</feature>